<keyword evidence="6" id="KW-0830">Ubiquinone</keyword>
<dbReference type="Gene3D" id="1.20.5.2700">
    <property type="match status" value="1"/>
</dbReference>
<dbReference type="GO" id="GO:0015990">
    <property type="term" value="P:electron transport coupled proton transport"/>
    <property type="evidence" value="ECO:0007669"/>
    <property type="project" value="TreeGrafter"/>
</dbReference>
<dbReference type="GO" id="GO:0016020">
    <property type="term" value="C:membrane"/>
    <property type="evidence" value="ECO:0007669"/>
    <property type="project" value="UniProtKB-SubCell"/>
</dbReference>
<comment type="subcellular location">
    <subcellularLocation>
        <location evidence="1">Membrane</location>
        <topology evidence="1">Multi-pass membrane protein</topology>
    </subcellularLocation>
</comment>
<dbReference type="EC" id="1.6.5.3" evidence="6"/>
<dbReference type="PANTHER" id="PTHR42829">
    <property type="entry name" value="NADH-UBIQUINONE OXIDOREDUCTASE CHAIN 5"/>
    <property type="match status" value="1"/>
</dbReference>
<dbReference type="PANTHER" id="PTHR42829:SF2">
    <property type="entry name" value="NADH-UBIQUINONE OXIDOREDUCTASE CHAIN 5"/>
    <property type="match status" value="1"/>
</dbReference>
<gene>
    <name evidence="6" type="ORF">NCTC11421_03714</name>
</gene>
<feature type="transmembrane region" description="Helical" evidence="5">
    <location>
        <begin position="140"/>
        <end position="163"/>
    </location>
</feature>
<sequence>MLYGDFFKDVIFVNADAHPTMHIMKEEFHGALAMVSHSLHSPVLYLATAGVLSAWLLYVKLPHLPAKIAQAFRPVYVLFENKYYLDALYFNVFAKGTRALGTFFWKVGDTAIIDNGIVNGSAKLVGAIAAQVRKAQTGFIYTYAAAMVFGVLVLLGMTFWGLFR</sequence>
<evidence type="ECO:0000256" key="1">
    <source>
        <dbReference type="ARBA" id="ARBA00004141"/>
    </source>
</evidence>
<dbReference type="GO" id="GO:0008137">
    <property type="term" value="F:NADH dehydrogenase (ubiquinone) activity"/>
    <property type="evidence" value="ECO:0007669"/>
    <property type="project" value="InterPro"/>
</dbReference>
<reference evidence="6" key="1">
    <citation type="submission" date="2018-06" db="EMBL/GenBank/DDBJ databases">
        <authorList>
            <consortium name="Pathogen Informatics"/>
            <person name="Doyle S."/>
        </authorList>
    </citation>
    <scope>NUCLEOTIDE SEQUENCE [LARGE SCALE GENOMIC DNA]</scope>
    <source>
        <strain evidence="6">NCTC11421</strain>
    </source>
</reference>
<dbReference type="InterPro" id="IPR003945">
    <property type="entry name" value="NU5C-like"/>
</dbReference>
<keyword evidence="4 5" id="KW-0472">Membrane</keyword>
<evidence type="ECO:0000313" key="6">
    <source>
        <dbReference type="EMBL" id="SUB32279.1"/>
    </source>
</evidence>
<proteinExistence type="predicted"/>
<name>A0A379B1W5_NEIGO</name>
<keyword evidence="3 5" id="KW-1133">Transmembrane helix</keyword>
<accession>A0A379B1W5</accession>
<evidence type="ECO:0000256" key="4">
    <source>
        <dbReference type="ARBA" id="ARBA00023136"/>
    </source>
</evidence>
<keyword evidence="2 5" id="KW-0812">Transmembrane</keyword>
<keyword evidence="6" id="KW-0560">Oxidoreductase</keyword>
<evidence type="ECO:0000256" key="3">
    <source>
        <dbReference type="ARBA" id="ARBA00022989"/>
    </source>
</evidence>
<evidence type="ECO:0000256" key="5">
    <source>
        <dbReference type="SAM" id="Phobius"/>
    </source>
</evidence>
<dbReference type="EMBL" id="UGRI01000002">
    <property type="protein sequence ID" value="SUB32279.1"/>
    <property type="molecule type" value="Genomic_DNA"/>
</dbReference>
<protein>
    <submittedName>
        <fullName evidence="6">NADH:ubiquinone dehydrogenase, L subunit</fullName>
        <ecNumber evidence="6">1.6.5.3</ecNumber>
    </submittedName>
</protein>
<organism evidence="6">
    <name type="scientific">Neisseria gonorrhoeae</name>
    <dbReference type="NCBI Taxonomy" id="485"/>
    <lineage>
        <taxon>Bacteria</taxon>
        <taxon>Pseudomonadati</taxon>
        <taxon>Pseudomonadota</taxon>
        <taxon>Betaproteobacteria</taxon>
        <taxon>Neisseriales</taxon>
        <taxon>Neisseriaceae</taxon>
        <taxon>Neisseria</taxon>
    </lineage>
</organism>
<dbReference type="GO" id="GO:0003954">
    <property type="term" value="F:NADH dehydrogenase activity"/>
    <property type="evidence" value="ECO:0007669"/>
    <property type="project" value="TreeGrafter"/>
</dbReference>
<dbReference type="GO" id="GO:0042773">
    <property type="term" value="P:ATP synthesis coupled electron transport"/>
    <property type="evidence" value="ECO:0007669"/>
    <property type="project" value="InterPro"/>
</dbReference>
<feature type="transmembrane region" description="Helical" evidence="5">
    <location>
        <begin position="42"/>
        <end position="59"/>
    </location>
</feature>
<dbReference type="AlphaFoldDB" id="A0A379B1W5"/>
<evidence type="ECO:0000256" key="2">
    <source>
        <dbReference type="ARBA" id="ARBA00022692"/>
    </source>
</evidence>